<dbReference type="RefSeq" id="WP_211560082.1">
    <property type="nucleotide sequence ID" value="NZ_JAGVRK010000001.1"/>
</dbReference>
<keyword evidence="2" id="KW-0238">DNA-binding</keyword>
<dbReference type="PANTHER" id="PTHR42756:SF1">
    <property type="entry name" value="TRANSCRIPTIONAL REPRESSOR OF EMRAB OPERON"/>
    <property type="match status" value="1"/>
</dbReference>
<keyword evidence="6" id="KW-1185">Reference proteome</keyword>
<evidence type="ECO:0000256" key="1">
    <source>
        <dbReference type="ARBA" id="ARBA00023015"/>
    </source>
</evidence>
<evidence type="ECO:0000313" key="5">
    <source>
        <dbReference type="EMBL" id="MBS2970162.1"/>
    </source>
</evidence>
<dbReference type="InterPro" id="IPR036388">
    <property type="entry name" value="WH-like_DNA-bd_sf"/>
</dbReference>
<evidence type="ECO:0000259" key="4">
    <source>
        <dbReference type="PROSITE" id="PS50995"/>
    </source>
</evidence>
<keyword evidence="1" id="KW-0805">Transcription regulation</keyword>
<dbReference type="Pfam" id="PF01047">
    <property type="entry name" value="MarR"/>
    <property type="match status" value="1"/>
</dbReference>
<evidence type="ECO:0000256" key="2">
    <source>
        <dbReference type="ARBA" id="ARBA00023125"/>
    </source>
</evidence>
<dbReference type="InterPro" id="IPR036390">
    <property type="entry name" value="WH_DNA-bd_sf"/>
</dbReference>
<dbReference type="Gene3D" id="1.10.10.10">
    <property type="entry name" value="Winged helix-like DNA-binding domain superfamily/Winged helix DNA-binding domain"/>
    <property type="match status" value="1"/>
</dbReference>
<evidence type="ECO:0000313" key="6">
    <source>
        <dbReference type="Proteomes" id="UP000682403"/>
    </source>
</evidence>
<organism evidence="5 6">
    <name type="scientific">Metabacillus flavus</name>
    <dbReference type="NCBI Taxonomy" id="2823519"/>
    <lineage>
        <taxon>Bacteria</taxon>
        <taxon>Bacillati</taxon>
        <taxon>Bacillota</taxon>
        <taxon>Bacilli</taxon>
        <taxon>Bacillales</taxon>
        <taxon>Bacillaceae</taxon>
        <taxon>Metabacillus</taxon>
    </lineage>
</organism>
<proteinExistence type="predicted"/>
<dbReference type="PANTHER" id="PTHR42756">
    <property type="entry name" value="TRANSCRIPTIONAL REGULATOR, MARR"/>
    <property type="match status" value="1"/>
</dbReference>
<dbReference type="EMBL" id="JAGVRK010000001">
    <property type="protein sequence ID" value="MBS2970162.1"/>
    <property type="molecule type" value="Genomic_DNA"/>
</dbReference>
<protein>
    <submittedName>
        <fullName evidence="5">MarR family transcriptional regulator</fullName>
    </submittedName>
</protein>
<dbReference type="PROSITE" id="PS50995">
    <property type="entry name" value="HTH_MARR_2"/>
    <property type="match status" value="1"/>
</dbReference>
<sequence length="156" mass="18519">MKNNLSSQLERLDEIKDTLFMHKRQLIEMKIKEMPYNLTPTKYHILKFVFKQKKCKVAEISQKLLLTSGATTTLLNQLEDDLLLKRARDSQDRRIVWIVLTDQGDQFVAGMIEQRNLFWKEMLSVLNMEEREEYFRILNKIEAGILQKDAAEKKDQ</sequence>
<comment type="caution">
    <text evidence="5">The sequence shown here is derived from an EMBL/GenBank/DDBJ whole genome shotgun (WGS) entry which is preliminary data.</text>
</comment>
<gene>
    <name evidence="5" type="ORF">J9317_15435</name>
</gene>
<feature type="domain" description="HTH marR-type" evidence="4">
    <location>
        <begin position="2"/>
        <end position="143"/>
    </location>
</feature>
<evidence type="ECO:0000256" key="3">
    <source>
        <dbReference type="ARBA" id="ARBA00023163"/>
    </source>
</evidence>
<dbReference type="SUPFAM" id="SSF46785">
    <property type="entry name" value="Winged helix' DNA-binding domain"/>
    <property type="match status" value="1"/>
</dbReference>
<accession>A0ABS5LHJ4</accession>
<dbReference type="PRINTS" id="PR00598">
    <property type="entry name" value="HTHMARR"/>
</dbReference>
<name>A0ABS5LHJ4_9BACI</name>
<dbReference type="InterPro" id="IPR000835">
    <property type="entry name" value="HTH_MarR-typ"/>
</dbReference>
<reference evidence="5 6" key="1">
    <citation type="submission" date="2021-04" db="EMBL/GenBank/DDBJ databases">
        <title>Metabacillus sp. strain KIGAM252 whole genome sequence.</title>
        <authorList>
            <person name="Seo M.-J."/>
            <person name="Cho E.-S."/>
            <person name="Hwang C.Y."/>
            <person name="Yoon D.J."/>
        </authorList>
    </citation>
    <scope>NUCLEOTIDE SEQUENCE [LARGE SCALE GENOMIC DNA]</scope>
    <source>
        <strain evidence="5 6">KIGAM252</strain>
    </source>
</reference>
<dbReference type="SMART" id="SM00347">
    <property type="entry name" value="HTH_MARR"/>
    <property type="match status" value="1"/>
</dbReference>
<keyword evidence="3" id="KW-0804">Transcription</keyword>
<dbReference type="Proteomes" id="UP000682403">
    <property type="component" value="Unassembled WGS sequence"/>
</dbReference>